<keyword evidence="1" id="KW-0812">Transmembrane</keyword>
<protein>
    <recommendedName>
        <fullName evidence="4">NERD domain-containing protein</fullName>
    </recommendedName>
</protein>
<evidence type="ECO:0000313" key="3">
    <source>
        <dbReference type="Proteomes" id="UP000512167"/>
    </source>
</evidence>
<gene>
    <name evidence="2" type="ORF">HF295_03230</name>
</gene>
<dbReference type="KEGG" id="tbk:HF295_03230"/>
<name>A0A7L6N182_9MOLU</name>
<organism evidence="2 3">
    <name type="scientific">Hujiaoplasma nucleasis</name>
    <dbReference type="NCBI Taxonomy" id="2725268"/>
    <lineage>
        <taxon>Bacteria</taxon>
        <taxon>Bacillati</taxon>
        <taxon>Mycoplasmatota</taxon>
        <taxon>Mollicutes</taxon>
        <taxon>Candidatus Izemoplasmatales</taxon>
        <taxon>Hujiaoplasmataceae</taxon>
        <taxon>Hujiaoplasma</taxon>
    </lineage>
</organism>
<reference evidence="2 3" key="1">
    <citation type="submission" date="2020-04" db="EMBL/GenBank/DDBJ databases">
        <authorList>
            <person name="Zheng R.K."/>
            <person name="Sun C.M."/>
        </authorList>
    </citation>
    <scope>NUCLEOTIDE SEQUENCE [LARGE SCALE GENOMIC DNA]</scope>
    <source>
        <strain evidence="3">zrk29</strain>
    </source>
</reference>
<keyword evidence="1" id="KW-1133">Transmembrane helix</keyword>
<accession>A0A7L6N182</accession>
<keyword evidence="3" id="KW-1185">Reference proteome</keyword>
<dbReference type="Proteomes" id="UP000512167">
    <property type="component" value="Chromosome"/>
</dbReference>
<evidence type="ECO:0000256" key="1">
    <source>
        <dbReference type="SAM" id="Phobius"/>
    </source>
</evidence>
<dbReference type="RefSeq" id="WP_312032415.1">
    <property type="nucleotide sequence ID" value="NZ_CP051151.1"/>
</dbReference>
<evidence type="ECO:0008006" key="4">
    <source>
        <dbReference type="Google" id="ProtNLM"/>
    </source>
</evidence>
<keyword evidence="1" id="KW-0472">Membrane</keyword>
<evidence type="ECO:0000313" key="2">
    <source>
        <dbReference type="EMBL" id="QLY39923.1"/>
    </source>
</evidence>
<feature type="transmembrane region" description="Helical" evidence="1">
    <location>
        <begin position="12"/>
        <end position="27"/>
    </location>
</feature>
<proteinExistence type="predicted"/>
<dbReference type="EMBL" id="CP051151">
    <property type="protein sequence ID" value="QLY39923.1"/>
    <property type="molecule type" value="Genomic_DNA"/>
</dbReference>
<feature type="transmembrane region" description="Helical" evidence="1">
    <location>
        <begin position="33"/>
        <end position="52"/>
    </location>
</feature>
<sequence>MKKNTLLKSMDVLILTAIVIQFVIFLLNYEKEFVITLTAIVQFSFLLVYFIYSIRLRAYFETTINEENVFFSKQFSEIKDGINDVSYRVSEYFDRQRDIDEIRSHFGQSKVYYQKELLTKDGQRVTIELMLVTDKGIFICDFFEAKFILKGDFQKDRVDIQYSKNNSFSIVNPLSPVWPLFSELKSLLEIKEDSMIKRLMIIENQSFVLGMNTLDENQEIAKEDDIPAKMSRLLKQNKVHLSQEEMNQFISRIDEKIIG</sequence>
<dbReference type="AlphaFoldDB" id="A0A7L6N182"/>